<dbReference type="GO" id="GO:0005634">
    <property type="term" value="C:nucleus"/>
    <property type="evidence" value="ECO:0007669"/>
    <property type="project" value="TreeGrafter"/>
</dbReference>
<evidence type="ECO:0000259" key="5">
    <source>
        <dbReference type="SMART" id="SM00487"/>
    </source>
</evidence>
<evidence type="ECO:0000256" key="2">
    <source>
        <dbReference type="ARBA" id="ARBA00022801"/>
    </source>
</evidence>
<organism evidence="6 7">
    <name type="scientific">Ustilaginoidea virens</name>
    <name type="common">Rice false smut fungus</name>
    <name type="synonym">Villosiclava virens</name>
    <dbReference type="NCBI Taxonomy" id="1159556"/>
    <lineage>
        <taxon>Eukaryota</taxon>
        <taxon>Fungi</taxon>
        <taxon>Dikarya</taxon>
        <taxon>Ascomycota</taxon>
        <taxon>Pezizomycotina</taxon>
        <taxon>Sordariomycetes</taxon>
        <taxon>Hypocreomycetidae</taxon>
        <taxon>Hypocreales</taxon>
        <taxon>Clavicipitaceae</taxon>
        <taxon>Ustilaginoidea</taxon>
    </lineage>
</organism>
<dbReference type="InterPro" id="IPR000330">
    <property type="entry name" value="SNF2_N"/>
</dbReference>
<comment type="caution">
    <text evidence="6">The sequence shown here is derived from an EMBL/GenBank/DDBJ whole genome shotgun (WGS) entry which is preliminary data.</text>
</comment>
<keyword evidence="1" id="KW-0547">Nucleotide-binding</keyword>
<dbReference type="Gene3D" id="3.40.50.10810">
    <property type="entry name" value="Tandem AAA-ATPase domain"/>
    <property type="match status" value="1"/>
</dbReference>
<feature type="region of interest" description="Disordered" evidence="4">
    <location>
        <begin position="835"/>
        <end position="857"/>
    </location>
</feature>
<dbReference type="PANTHER" id="PTHR45626">
    <property type="entry name" value="TRANSCRIPTION TERMINATION FACTOR 2-RELATED"/>
    <property type="match status" value="1"/>
</dbReference>
<dbReference type="SMART" id="SM00487">
    <property type="entry name" value="DEXDc"/>
    <property type="match status" value="1"/>
</dbReference>
<keyword evidence="3" id="KW-0067">ATP-binding</keyword>
<sequence length="1079" mass="120235">MTSSKLSHLGQVYVPRQDYIPIGCLGIPHHDTEICQEDWEADALKTWKRFASKQLLVDQCATKAEADREFLSPEFQSRIFDSKALKFARRLFEFGWIDLEFCADPGGASGIVRVHVLPDDAQHEVAERAMHGLEKARKRLLRLLDYSRSTWEGTSTALIGKNSPFAPKDGAGEQDYTLLQVFNTIPSPVPDQSLVSKALFRDAMNDLLHGAITGLTTDLLPYQRRSTAAMLQKESDPGVVLDPRLLTMESQDGSTYFMDPVVGTVLREPRYCDNVAGGILAEEMGSGKTIICLALILATRNLPTYPPEMFRVKSRPRRREIGTLADMAASCVTRNDLPWRLYFETWRRELGYDFARCEQAIRRNPGYYLQPRPNLRRRKLRYSSFEEPPPVKMFLSNATLIVVPNNLVSQWRQEMAKHTSGLKVCILAKYDDLPPRKDLLDLDILLFSQSCFECLAYLLTSVHFKRCIVDEGHKLGNSKISRKSNLLIELDSLTFSSKWIVTGTPSHGLYGVDDLALDKLPSLNAAESRIRPDSQPRRATAEMEKRDLERLGSIMSLYLKARPWANCTTEHGDGGASWAAYMLLPRHSKNSHGSWDCLKATLNSLIIRHRLSEIGNLLPPVDEKVVVLDGSYQDRLSLNLFAMMIIFNSVQSQRTDVDYFFHPRQRKSLLEIVHNLKQSSFFGASFFTSEEIAKSVGTAEAFLAEGKVPISAEDRALLCQAIKLGRVAVRDKLRNLSNRFHEMPLLVRGPLGSASHAWSLDGEGGDSICTSASLLLSLQRLLASASHEAERLNSLLNGGLIHEGLLERDKMLAAQESPAAAKKTAAKKKELLLAGNTKLGSDTRRPQSRTHGPHGLEPMDGLFIDGLPASLRRAKVASTVSAKLSVLLMDVSQAAFGLDMHEASRIYFINPVLNPQVEAQAIGRARRISQHRAVSVETLVLRDSIDEVILERKQHMTQAEHGQVKSLLDVRPIYNWIKNATILDLPRMEEASMPAHMVDLRPPQPVFARAPDADEGALNSSRGRPTPETAACAQGAEPTVPAKRLHDGGEQPTADGRCGRPRRRIRFARLADSDETTGG</sequence>
<evidence type="ECO:0000313" key="6">
    <source>
        <dbReference type="EMBL" id="GAO15509.1"/>
    </source>
</evidence>
<dbReference type="PANTHER" id="PTHR45626:SF51">
    <property type="entry name" value="SNF2-RELATED DOMAIN-CONTAINING PROTEIN"/>
    <property type="match status" value="1"/>
</dbReference>
<dbReference type="Gene3D" id="3.40.50.300">
    <property type="entry name" value="P-loop containing nucleotide triphosphate hydrolases"/>
    <property type="match status" value="1"/>
</dbReference>
<dbReference type="InterPro" id="IPR027417">
    <property type="entry name" value="P-loop_NTPase"/>
</dbReference>
<proteinExistence type="predicted"/>
<evidence type="ECO:0000256" key="1">
    <source>
        <dbReference type="ARBA" id="ARBA00022741"/>
    </source>
</evidence>
<keyword evidence="2" id="KW-0378">Hydrolase</keyword>
<dbReference type="GO" id="GO:0005524">
    <property type="term" value="F:ATP binding"/>
    <property type="evidence" value="ECO:0007669"/>
    <property type="project" value="UniProtKB-KW"/>
</dbReference>
<dbReference type="AlphaFoldDB" id="A0A1B5KZE0"/>
<dbReference type="SUPFAM" id="SSF52540">
    <property type="entry name" value="P-loop containing nucleoside triphosphate hydrolases"/>
    <property type="match status" value="2"/>
</dbReference>
<dbReference type="GO" id="GO:0008094">
    <property type="term" value="F:ATP-dependent activity, acting on DNA"/>
    <property type="evidence" value="ECO:0007669"/>
    <property type="project" value="TreeGrafter"/>
</dbReference>
<dbReference type="Pfam" id="PF00176">
    <property type="entry name" value="SNF2-rel_dom"/>
    <property type="match status" value="1"/>
</dbReference>
<dbReference type="EMBL" id="BBTG02000008">
    <property type="protein sequence ID" value="GAO15509.1"/>
    <property type="molecule type" value="Genomic_DNA"/>
</dbReference>
<name>A0A1B5KZE0_USTVR</name>
<protein>
    <recommendedName>
        <fullName evidence="5">Helicase ATP-binding domain-containing protein</fullName>
    </recommendedName>
</protein>
<reference evidence="7" key="1">
    <citation type="journal article" date="2016" name="Genome Announc.">
        <title>Genome sequence of Ustilaginoidea virens IPU010, a rice pathogenic fungus causing false smut.</title>
        <authorList>
            <person name="Kumagai T."/>
            <person name="Ishii T."/>
            <person name="Terai G."/>
            <person name="Umemura M."/>
            <person name="Machida M."/>
            <person name="Asai K."/>
        </authorList>
    </citation>
    <scope>NUCLEOTIDE SEQUENCE [LARGE SCALE GENOMIC DNA]</scope>
    <source>
        <strain evidence="7">IPU010</strain>
    </source>
</reference>
<feature type="region of interest" description="Disordered" evidence="4">
    <location>
        <begin position="1006"/>
        <end position="1079"/>
    </location>
</feature>
<evidence type="ECO:0000313" key="7">
    <source>
        <dbReference type="Proteomes" id="UP000054053"/>
    </source>
</evidence>
<dbReference type="GO" id="GO:0016787">
    <property type="term" value="F:hydrolase activity"/>
    <property type="evidence" value="ECO:0007669"/>
    <property type="project" value="UniProtKB-KW"/>
</dbReference>
<evidence type="ECO:0000256" key="4">
    <source>
        <dbReference type="SAM" id="MobiDB-lite"/>
    </source>
</evidence>
<feature type="domain" description="Helicase ATP-binding" evidence="5">
    <location>
        <begin position="215"/>
        <end position="538"/>
    </location>
</feature>
<gene>
    <name evidence="6" type="ORF">UVI_02020770</name>
</gene>
<dbReference type="GO" id="GO:0006281">
    <property type="term" value="P:DNA repair"/>
    <property type="evidence" value="ECO:0007669"/>
    <property type="project" value="TreeGrafter"/>
</dbReference>
<dbReference type="Proteomes" id="UP000054053">
    <property type="component" value="Unassembled WGS sequence"/>
</dbReference>
<dbReference type="InterPro" id="IPR050628">
    <property type="entry name" value="SNF2_RAD54_helicase_TF"/>
</dbReference>
<accession>A0A1B5KZE0</accession>
<dbReference type="InterPro" id="IPR038718">
    <property type="entry name" value="SNF2-like_sf"/>
</dbReference>
<dbReference type="InterPro" id="IPR014001">
    <property type="entry name" value="Helicase_ATP-bd"/>
</dbReference>
<evidence type="ECO:0000256" key="3">
    <source>
        <dbReference type="ARBA" id="ARBA00022840"/>
    </source>
</evidence>